<evidence type="ECO:0000259" key="2">
    <source>
        <dbReference type="Pfam" id="PF02729"/>
    </source>
</evidence>
<dbReference type="PRINTS" id="PR00102">
    <property type="entry name" value="OTCASE"/>
</dbReference>
<dbReference type="InterPro" id="IPR036901">
    <property type="entry name" value="Asp/Orn_carbamoylTrfase_sf"/>
</dbReference>
<dbReference type="InterPro" id="IPR002292">
    <property type="entry name" value="Orn/put_carbamltrans"/>
</dbReference>
<evidence type="ECO:0000256" key="1">
    <source>
        <dbReference type="ARBA" id="ARBA00022679"/>
    </source>
</evidence>
<dbReference type="RefSeq" id="WP_218158681.1">
    <property type="nucleotide sequence ID" value="NZ_FOQY01000006.1"/>
</dbReference>
<dbReference type="SUPFAM" id="SSF53671">
    <property type="entry name" value="Aspartate/ornithine carbamoyltransferase"/>
    <property type="match status" value="1"/>
</dbReference>
<dbReference type="PANTHER" id="PTHR45753">
    <property type="entry name" value="ORNITHINE CARBAMOYLTRANSFERASE, MITOCHONDRIAL"/>
    <property type="match status" value="1"/>
</dbReference>
<dbReference type="Gene3D" id="3.40.50.1370">
    <property type="entry name" value="Aspartate/ornithine carbamoyltransferase"/>
    <property type="match status" value="1"/>
</dbReference>
<dbReference type="GO" id="GO:0042450">
    <property type="term" value="P:L-arginine biosynthetic process via ornithine"/>
    <property type="evidence" value="ECO:0007669"/>
    <property type="project" value="TreeGrafter"/>
</dbReference>
<dbReference type="PANTHER" id="PTHR45753:SF3">
    <property type="entry name" value="ORNITHINE TRANSCARBAMYLASE, MITOCHONDRIAL"/>
    <property type="match status" value="1"/>
</dbReference>
<dbReference type="GO" id="GO:0019240">
    <property type="term" value="P:citrulline biosynthetic process"/>
    <property type="evidence" value="ECO:0007669"/>
    <property type="project" value="TreeGrafter"/>
</dbReference>
<dbReference type="GO" id="GO:0004585">
    <property type="term" value="F:ornithine carbamoyltransferase activity"/>
    <property type="evidence" value="ECO:0007669"/>
    <property type="project" value="TreeGrafter"/>
</dbReference>
<sequence>MFGTLFTKTSTRTRTAFSMAVMKLGGDLIGFGPNDLQTNTGEPWEDTARVLGCMLDGLFARTAGPLADLCVFARLFSPVVNAMLEEEYPTQGICDLAPIPAG</sequence>
<organism evidence="3 4">
    <name type="scientific">Streptosporangium canum</name>
    <dbReference type="NCBI Taxonomy" id="324952"/>
    <lineage>
        <taxon>Bacteria</taxon>
        <taxon>Bacillati</taxon>
        <taxon>Actinomycetota</taxon>
        <taxon>Actinomycetes</taxon>
        <taxon>Streptosporangiales</taxon>
        <taxon>Streptosporangiaceae</taxon>
        <taxon>Streptosporangium</taxon>
    </lineage>
</organism>
<dbReference type="InterPro" id="IPR006130">
    <property type="entry name" value="Asp/Orn_carbamoylTrfase"/>
</dbReference>
<reference evidence="4" key="1">
    <citation type="submission" date="2016-10" db="EMBL/GenBank/DDBJ databases">
        <authorList>
            <person name="Varghese N."/>
            <person name="Submissions S."/>
        </authorList>
    </citation>
    <scope>NUCLEOTIDE SEQUENCE [LARGE SCALE GENOMIC DNA]</scope>
    <source>
        <strain evidence="4">CGMCC 4.2126</strain>
    </source>
</reference>
<evidence type="ECO:0000313" key="3">
    <source>
        <dbReference type="EMBL" id="SFJ02118.1"/>
    </source>
</evidence>
<dbReference type="PROSITE" id="PS00097">
    <property type="entry name" value="CARBAMOYLTRANSFERASE"/>
    <property type="match status" value="1"/>
</dbReference>
<name>A0A1I3MYP3_9ACTN</name>
<accession>A0A1I3MYP3</accession>
<dbReference type="InterPro" id="IPR006132">
    <property type="entry name" value="Asp/Orn_carbamoyltranf_P-bd"/>
</dbReference>
<dbReference type="PRINTS" id="PR00100">
    <property type="entry name" value="AOTCASE"/>
</dbReference>
<keyword evidence="4" id="KW-1185">Reference proteome</keyword>
<proteinExistence type="predicted"/>
<keyword evidence="1 3" id="KW-0808">Transferase</keyword>
<dbReference type="AlphaFoldDB" id="A0A1I3MYP3"/>
<dbReference type="GO" id="GO:0016597">
    <property type="term" value="F:amino acid binding"/>
    <property type="evidence" value="ECO:0007669"/>
    <property type="project" value="InterPro"/>
</dbReference>
<feature type="domain" description="Aspartate/ornithine carbamoyltransferase carbamoyl-P binding" evidence="2">
    <location>
        <begin position="3"/>
        <end position="97"/>
    </location>
</feature>
<dbReference type="Proteomes" id="UP000199111">
    <property type="component" value="Unassembled WGS sequence"/>
</dbReference>
<gene>
    <name evidence="3" type="ORF">SAMN05216275_10654</name>
</gene>
<dbReference type="EMBL" id="FOQY01000006">
    <property type="protein sequence ID" value="SFJ02118.1"/>
    <property type="molecule type" value="Genomic_DNA"/>
</dbReference>
<protein>
    <submittedName>
        <fullName evidence="3">Ornithine carbamoyltransferase/carbamoyltransferase</fullName>
    </submittedName>
</protein>
<dbReference type="Pfam" id="PF02729">
    <property type="entry name" value="OTCace_N"/>
    <property type="match status" value="1"/>
</dbReference>
<evidence type="ECO:0000313" key="4">
    <source>
        <dbReference type="Proteomes" id="UP000199111"/>
    </source>
</evidence>
<dbReference type="GeneID" id="96298006"/>